<dbReference type="Pfam" id="PF13377">
    <property type="entry name" value="Peripla_BP_3"/>
    <property type="match status" value="1"/>
</dbReference>
<protein>
    <submittedName>
        <fullName evidence="5">DeoR/GlpR family transcriptional regulator</fullName>
    </submittedName>
</protein>
<dbReference type="PANTHER" id="PTHR30146">
    <property type="entry name" value="LACI-RELATED TRANSCRIPTIONAL REPRESSOR"/>
    <property type="match status" value="1"/>
</dbReference>
<proteinExistence type="predicted"/>
<gene>
    <name evidence="5" type="ORF">G6045_03535</name>
</gene>
<dbReference type="InterPro" id="IPR028082">
    <property type="entry name" value="Peripla_BP_I"/>
</dbReference>
<organism evidence="5 6">
    <name type="scientific">Streptomyces mesophilus</name>
    <dbReference type="NCBI Taxonomy" id="1775132"/>
    <lineage>
        <taxon>Bacteria</taxon>
        <taxon>Bacillati</taxon>
        <taxon>Actinomycetota</taxon>
        <taxon>Actinomycetes</taxon>
        <taxon>Kitasatosporales</taxon>
        <taxon>Streptomycetaceae</taxon>
        <taxon>Streptomyces</taxon>
    </lineage>
</organism>
<accession>A0A6G4XBZ5</accession>
<dbReference type="Proteomes" id="UP000481109">
    <property type="component" value="Unassembled WGS sequence"/>
</dbReference>
<dbReference type="InterPro" id="IPR001034">
    <property type="entry name" value="DeoR_HTH"/>
</dbReference>
<evidence type="ECO:0000313" key="6">
    <source>
        <dbReference type="Proteomes" id="UP000481109"/>
    </source>
</evidence>
<dbReference type="SUPFAM" id="SSF53822">
    <property type="entry name" value="Periplasmic binding protein-like I"/>
    <property type="match status" value="1"/>
</dbReference>
<dbReference type="InterPro" id="IPR036390">
    <property type="entry name" value="WH_DNA-bd_sf"/>
</dbReference>
<dbReference type="InterPro" id="IPR036388">
    <property type="entry name" value="WH-like_DNA-bd_sf"/>
</dbReference>
<keyword evidence="1" id="KW-0805">Transcription regulation</keyword>
<dbReference type="RefSeq" id="WP_165330278.1">
    <property type="nucleotide sequence ID" value="NZ_JAAKZW010000005.1"/>
</dbReference>
<dbReference type="SMART" id="SM00420">
    <property type="entry name" value="HTH_DEOR"/>
    <property type="match status" value="1"/>
</dbReference>
<dbReference type="Gene3D" id="1.10.10.10">
    <property type="entry name" value="Winged helix-like DNA-binding domain superfamily/Winged helix DNA-binding domain"/>
    <property type="match status" value="1"/>
</dbReference>
<dbReference type="Gene3D" id="3.40.50.2300">
    <property type="match status" value="2"/>
</dbReference>
<dbReference type="AlphaFoldDB" id="A0A6G4XBZ5"/>
<dbReference type="SUPFAM" id="SSF46785">
    <property type="entry name" value="Winged helix' DNA-binding domain"/>
    <property type="match status" value="1"/>
</dbReference>
<keyword evidence="3" id="KW-0804">Transcription</keyword>
<keyword evidence="2" id="KW-0238">DNA-binding</keyword>
<keyword evidence="6" id="KW-1185">Reference proteome</keyword>
<sequence>MRFTVDERHQRILELVRAHGTLRVAELADHLGISTVTARRDAETLASAGKLDRVRGSVSWPGTPPTGARRTVLDRTPTAAAPGDGPLIGLLVPQPQHYFAEIIRGVTDAVREAGGRLILGFSAYAPGQDDAQAARLLEAGAEGLLLTPGWMYDGTEAAASQLIFDVPAVLLERRPAAGTQAAEMDHVCSDHYAGAGLAVRHLVARGHRDIALLSGLSAPGTQVRAGYLAALHSAGIEQPPIEPIELYVGAIDHDRLMQAAKQLLDAVTGGKVSAALVLSDDDAIVLLQMLRTLEPRIEVPKDLALVAYGDDVAALSDQPLTAVAPPKNEVGRAAVELLLRRLREVREGAEPAPRTHLTLLPRLRVRRSCGTA</sequence>
<dbReference type="InterPro" id="IPR046335">
    <property type="entry name" value="LacI/GalR-like_sensor"/>
</dbReference>
<evidence type="ECO:0000256" key="3">
    <source>
        <dbReference type="ARBA" id="ARBA00023163"/>
    </source>
</evidence>
<evidence type="ECO:0000256" key="1">
    <source>
        <dbReference type="ARBA" id="ARBA00023015"/>
    </source>
</evidence>
<dbReference type="PANTHER" id="PTHR30146:SF155">
    <property type="entry name" value="ALANINE RACEMASE"/>
    <property type="match status" value="1"/>
</dbReference>
<dbReference type="CDD" id="cd06267">
    <property type="entry name" value="PBP1_LacI_sugar_binding-like"/>
    <property type="match status" value="1"/>
</dbReference>
<dbReference type="PROSITE" id="PS51000">
    <property type="entry name" value="HTH_DEOR_2"/>
    <property type="match status" value="1"/>
</dbReference>
<feature type="domain" description="HTH deoR-type" evidence="4">
    <location>
        <begin position="5"/>
        <end position="60"/>
    </location>
</feature>
<name>A0A6G4XBZ5_9ACTN</name>
<dbReference type="EMBL" id="JAAKZW010000005">
    <property type="protein sequence ID" value="NGO74763.1"/>
    <property type="molecule type" value="Genomic_DNA"/>
</dbReference>
<dbReference type="GO" id="GO:0003700">
    <property type="term" value="F:DNA-binding transcription factor activity"/>
    <property type="evidence" value="ECO:0007669"/>
    <property type="project" value="InterPro"/>
</dbReference>
<reference evidence="5 6" key="1">
    <citation type="submission" date="2020-02" db="EMBL/GenBank/DDBJ databases">
        <title>Whole-genome analyses of novel actinobacteria.</title>
        <authorList>
            <person name="Sahin N."/>
            <person name="Tokatli A."/>
        </authorList>
    </citation>
    <scope>NUCLEOTIDE SEQUENCE [LARGE SCALE GENOMIC DNA]</scope>
    <source>
        <strain evidence="5 6">YC504</strain>
    </source>
</reference>
<evidence type="ECO:0000256" key="2">
    <source>
        <dbReference type="ARBA" id="ARBA00023125"/>
    </source>
</evidence>
<comment type="caution">
    <text evidence="5">The sequence shown here is derived from an EMBL/GenBank/DDBJ whole genome shotgun (WGS) entry which is preliminary data.</text>
</comment>
<evidence type="ECO:0000313" key="5">
    <source>
        <dbReference type="EMBL" id="NGO74763.1"/>
    </source>
</evidence>
<dbReference type="GO" id="GO:0000976">
    <property type="term" value="F:transcription cis-regulatory region binding"/>
    <property type="evidence" value="ECO:0007669"/>
    <property type="project" value="TreeGrafter"/>
</dbReference>
<evidence type="ECO:0000259" key="4">
    <source>
        <dbReference type="PROSITE" id="PS51000"/>
    </source>
</evidence>
<dbReference type="Pfam" id="PF08220">
    <property type="entry name" value="HTH_DeoR"/>
    <property type="match status" value="1"/>
</dbReference>